<dbReference type="InterPro" id="IPR051801">
    <property type="entry name" value="GH28_Enzymes"/>
</dbReference>
<evidence type="ECO:0000256" key="3">
    <source>
        <dbReference type="ARBA" id="ARBA00023295"/>
    </source>
</evidence>
<dbReference type="RefSeq" id="WP_068768809.1">
    <property type="nucleotide sequence ID" value="NZ_CP109796.1"/>
</dbReference>
<dbReference type="InterPro" id="IPR012334">
    <property type="entry name" value="Pectin_lyas_fold"/>
</dbReference>
<dbReference type="AlphaFoldDB" id="A0A178IQ39"/>
<dbReference type="STRING" id="1184151.AW736_03090"/>
<comment type="caution">
    <text evidence="6">The sequence shown here is derived from an EMBL/GenBank/DDBJ whole genome shotgun (WGS) entry which is preliminary data.</text>
</comment>
<feature type="chain" id="PRO_5008089341" description="Glycoside hydrolase" evidence="5">
    <location>
        <begin position="37"/>
        <end position="452"/>
    </location>
</feature>
<evidence type="ECO:0000256" key="2">
    <source>
        <dbReference type="ARBA" id="ARBA00022801"/>
    </source>
</evidence>
<dbReference type="InterPro" id="IPR011050">
    <property type="entry name" value="Pectin_lyase_fold/virulence"/>
</dbReference>
<gene>
    <name evidence="6" type="ORF">AW736_03090</name>
</gene>
<dbReference type="Pfam" id="PF00295">
    <property type="entry name" value="Glyco_hydro_28"/>
    <property type="match status" value="1"/>
</dbReference>
<dbReference type="EMBL" id="LRRQ01000027">
    <property type="protein sequence ID" value="OAM91457.1"/>
    <property type="molecule type" value="Genomic_DNA"/>
</dbReference>
<proteinExistence type="inferred from homology"/>
<dbReference type="SUPFAM" id="SSF51126">
    <property type="entry name" value="Pectin lyase-like"/>
    <property type="match status" value="1"/>
</dbReference>
<dbReference type="PANTHER" id="PTHR31339:SF9">
    <property type="entry name" value="PLASMIN AND FIBRONECTIN-BINDING PROTEIN A"/>
    <property type="match status" value="1"/>
</dbReference>
<name>A0A178IQ39_9BACT</name>
<organism evidence="6 7">
    <name type="scientific">Termitidicoccus mucosus</name>
    <dbReference type="NCBI Taxonomy" id="1184151"/>
    <lineage>
        <taxon>Bacteria</taxon>
        <taxon>Pseudomonadati</taxon>
        <taxon>Verrucomicrobiota</taxon>
        <taxon>Opitutia</taxon>
        <taxon>Opitutales</taxon>
        <taxon>Opitutaceae</taxon>
        <taxon>Termitidicoccus</taxon>
    </lineage>
</organism>
<sequence>MPAFIHHPTCPSRLPFPLPVALLLLAFSTASLVRGAAPREVNPALPSIPERSFRVTDFGAAPDGTEDGNTAAFAKAIAAVVQAGGGRLIVPAGVFRVGHIELAGRLDLHLEKEARLLFSTDPEAYRIKDRKFRPLVGASGVEDVAITGEGVLDGQGSAWWSEARKFKDAARARGDANEEIGRPRLLVIEKSRRILLEAITLTNSPQFHCVVSRSEDFTARGVTVRAPEHAPNTDGIDPAASRRVLITGCTFDTGDDCIAIKSGRPDSPVEDVLVEKCRFLRGHGMSVGSETNGGLRNLIVRDCVFDGTDAGIRLKSPRGRGGLVENCTYENLTMRNVGVAIYITSYYPERLMPKPGAAVSEPSIRDPNTPSWRNITIRNITARDCRKSAGIIVALPEEPLDGLLLENVNIDAPLGLRIACAQNVLMKNVNVKAANGPAYQIEPSARVLVAKE</sequence>
<accession>A0A178IQ39</accession>
<feature type="signal peptide" evidence="5">
    <location>
        <begin position="1"/>
        <end position="36"/>
    </location>
</feature>
<dbReference type="PROSITE" id="PS00502">
    <property type="entry name" value="POLYGALACTURONASE"/>
    <property type="match status" value="1"/>
</dbReference>
<evidence type="ECO:0000313" key="7">
    <source>
        <dbReference type="Proteomes" id="UP000078486"/>
    </source>
</evidence>
<evidence type="ECO:0000313" key="6">
    <source>
        <dbReference type="EMBL" id="OAM91457.1"/>
    </source>
</evidence>
<dbReference type="SMART" id="SM00710">
    <property type="entry name" value="PbH1"/>
    <property type="match status" value="7"/>
</dbReference>
<dbReference type="InterPro" id="IPR000743">
    <property type="entry name" value="Glyco_hydro_28"/>
</dbReference>
<protein>
    <recommendedName>
        <fullName evidence="8">Glycoside hydrolase</fullName>
    </recommendedName>
</protein>
<keyword evidence="2 4" id="KW-0378">Hydrolase</keyword>
<dbReference type="InterPro" id="IPR006626">
    <property type="entry name" value="PbH1"/>
</dbReference>
<dbReference type="PANTHER" id="PTHR31339">
    <property type="entry name" value="PECTIN LYASE-RELATED"/>
    <property type="match status" value="1"/>
</dbReference>
<reference evidence="6 7" key="1">
    <citation type="submission" date="2016-01" db="EMBL/GenBank/DDBJ databases">
        <title>High potential of lignocellulose degradation of a new Verrucomicrobia species.</title>
        <authorList>
            <person name="Wang Y."/>
            <person name="Shi Y."/>
            <person name="Qiu Z."/>
            <person name="Liu S."/>
            <person name="Yang H."/>
        </authorList>
    </citation>
    <scope>NUCLEOTIDE SEQUENCE [LARGE SCALE GENOMIC DNA]</scope>
    <source>
        <strain evidence="6 7">TSB47</strain>
    </source>
</reference>
<evidence type="ECO:0000256" key="5">
    <source>
        <dbReference type="SAM" id="SignalP"/>
    </source>
</evidence>
<comment type="similarity">
    <text evidence="1 4">Belongs to the glycosyl hydrolase 28 family.</text>
</comment>
<dbReference type="Proteomes" id="UP000078486">
    <property type="component" value="Unassembled WGS sequence"/>
</dbReference>
<evidence type="ECO:0008006" key="8">
    <source>
        <dbReference type="Google" id="ProtNLM"/>
    </source>
</evidence>
<keyword evidence="3 4" id="KW-0326">Glycosidase</keyword>
<keyword evidence="5" id="KW-0732">Signal</keyword>
<dbReference type="GO" id="GO:0005975">
    <property type="term" value="P:carbohydrate metabolic process"/>
    <property type="evidence" value="ECO:0007669"/>
    <property type="project" value="InterPro"/>
</dbReference>
<evidence type="ECO:0000256" key="1">
    <source>
        <dbReference type="ARBA" id="ARBA00008834"/>
    </source>
</evidence>
<keyword evidence="7" id="KW-1185">Reference proteome</keyword>
<dbReference type="GO" id="GO:0004650">
    <property type="term" value="F:polygalacturonase activity"/>
    <property type="evidence" value="ECO:0007669"/>
    <property type="project" value="InterPro"/>
</dbReference>
<dbReference type="OrthoDB" id="182481at2"/>
<evidence type="ECO:0000256" key="4">
    <source>
        <dbReference type="RuleBase" id="RU361169"/>
    </source>
</evidence>
<dbReference type="Gene3D" id="2.160.20.10">
    <property type="entry name" value="Single-stranded right-handed beta-helix, Pectin lyase-like"/>
    <property type="match status" value="1"/>
</dbReference>